<dbReference type="InterPro" id="IPR011320">
    <property type="entry name" value="RNase_H1_N"/>
</dbReference>
<dbReference type="SUPFAM" id="SSF55658">
    <property type="entry name" value="L9 N-domain-like"/>
    <property type="match status" value="1"/>
</dbReference>
<comment type="caution">
    <text evidence="2">The sequence shown here is derived from an EMBL/GenBank/DDBJ whole genome shotgun (WGS) entry which is preliminary data.</text>
</comment>
<name>A0ABU6YML6_9FABA</name>
<dbReference type="InterPro" id="IPR009027">
    <property type="entry name" value="Ribosomal_bL9/RNase_H1_N"/>
</dbReference>
<dbReference type="Gene3D" id="3.40.970.10">
    <property type="entry name" value="Ribonuclease H1, N-terminal domain"/>
    <property type="match status" value="1"/>
</dbReference>
<dbReference type="Proteomes" id="UP001341840">
    <property type="component" value="Unassembled WGS sequence"/>
</dbReference>
<feature type="domain" description="Ribonuclease H1 N-terminal" evidence="1">
    <location>
        <begin position="5"/>
        <end position="41"/>
    </location>
</feature>
<sequence length="146" mass="15181">MVECYVVFAGRNPGVYASWPAAARQMIGFSGAVHQRYPTMEAGFEAWNAYLGVPDAGADNHGNNVGEAGNEGAAPAGNEIGFAVDEPVGEAVNREAQVARASFTVHSRVSTETEVDGPAGDGVELPCVMGAIDALEGRVSQLEVDK</sequence>
<gene>
    <name evidence="2" type="ORF">PIB30_075725</name>
</gene>
<dbReference type="Pfam" id="PF01693">
    <property type="entry name" value="Cauli_VI"/>
    <property type="match status" value="1"/>
</dbReference>
<accession>A0ABU6YML6</accession>
<proteinExistence type="predicted"/>
<evidence type="ECO:0000313" key="2">
    <source>
        <dbReference type="EMBL" id="MED6211645.1"/>
    </source>
</evidence>
<evidence type="ECO:0000313" key="3">
    <source>
        <dbReference type="Proteomes" id="UP001341840"/>
    </source>
</evidence>
<keyword evidence="3" id="KW-1185">Reference proteome</keyword>
<dbReference type="EMBL" id="JASCZI010242629">
    <property type="protein sequence ID" value="MED6211645.1"/>
    <property type="molecule type" value="Genomic_DNA"/>
</dbReference>
<protein>
    <recommendedName>
        <fullName evidence="1">Ribonuclease H1 N-terminal domain-containing protein</fullName>
    </recommendedName>
</protein>
<organism evidence="2 3">
    <name type="scientific">Stylosanthes scabra</name>
    <dbReference type="NCBI Taxonomy" id="79078"/>
    <lineage>
        <taxon>Eukaryota</taxon>
        <taxon>Viridiplantae</taxon>
        <taxon>Streptophyta</taxon>
        <taxon>Embryophyta</taxon>
        <taxon>Tracheophyta</taxon>
        <taxon>Spermatophyta</taxon>
        <taxon>Magnoliopsida</taxon>
        <taxon>eudicotyledons</taxon>
        <taxon>Gunneridae</taxon>
        <taxon>Pentapetalae</taxon>
        <taxon>rosids</taxon>
        <taxon>fabids</taxon>
        <taxon>Fabales</taxon>
        <taxon>Fabaceae</taxon>
        <taxon>Papilionoideae</taxon>
        <taxon>50 kb inversion clade</taxon>
        <taxon>dalbergioids sensu lato</taxon>
        <taxon>Dalbergieae</taxon>
        <taxon>Pterocarpus clade</taxon>
        <taxon>Stylosanthes</taxon>
    </lineage>
</organism>
<dbReference type="InterPro" id="IPR037056">
    <property type="entry name" value="RNase_H1_N_sf"/>
</dbReference>
<reference evidence="2 3" key="1">
    <citation type="journal article" date="2023" name="Plants (Basel)">
        <title>Bridging the Gap: Combining Genomics and Transcriptomics Approaches to Understand Stylosanthes scabra, an Orphan Legume from the Brazilian Caatinga.</title>
        <authorList>
            <person name="Ferreira-Neto J.R.C."/>
            <person name="da Silva M.D."/>
            <person name="Binneck E."/>
            <person name="de Melo N.F."/>
            <person name="da Silva R.H."/>
            <person name="de Melo A.L.T.M."/>
            <person name="Pandolfi V."/>
            <person name="Bustamante F.O."/>
            <person name="Brasileiro-Vidal A.C."/>
            <person name="Benko-Iseppon A.M."/>
        </authorList>
    </citation>
    <scope>NUCLEOTIDE SEQUENCE [LARGE SCALE GENOMIC DNA]</scope>
    <source>
        <tissue evidence="2">Leaves</tissue>
    </source>
</reference>
<evidence type="ECO:0000259" key="1">
    <source>
        <dbReference type="Pfam" id="PF01693"/>
    </source>
</evidence>